<gene>
    <name evidence="2" type="ORF">ACH5RR_040558</name>
</gene>
<name>A0ABD2XS03_9GENT</name>
<sequence length="176" mass="18949">MDELEKEAKNAFANVKNDFLPSQELTNDFGSKFSTIVYPFDEDAHPNPNGTTNEMHSGYVADDEDDSSNNSEYSNNCGQVLFGRPLGVWDGNSSLGHVEVGRELVGEDLIYNGHGVDDAPNDSSEGPKVRKFLGSSLRDKWGNSSKKKGNEGVSNMGLYGISQEGCSGFGDTGGNI</sequence>
<protein>
    <submittedName>
        <fullName evidence="2">Uncharacterized protein</fullName>
    </submittedName>
</protein>
<dbReference type="EMBL" id="JBJUIK010000017">
    <property type="protein sequence ID" value="KAL3497826.1"/>
    <property type="molecule type" value="Genomic_DNA"/>
</dbReference>
<proteinExistence type="predicted"/>
<comment type="caution">
    <text evidence="2">The sequence shown here is derived from an EMBL/GenBank/DDBJ whole genome shotgun (WGS) entry which is preliminary data.</text>
</comment>
<dbReference type="AlphaFoldDB" id="A0ABD2XS03"/>
<accession>A0ABD2XS03</accession>
<reference evidence="2 3" key="1">
    <citation type="submission" date="2024-11" db="EMBL/GenBank/DDBJ databases">
        <title>A near-complete genome assembly of Cinchona calisaya.</title>
        <authorList>
            <person name="Lian D.C."/>
            <person name="Zhao X.W."/>
            <person name="Wei L."/>
        </authorList>
    </citation>
    <scope>NUCLEOTIDE SEQUENCE [LARGE SCALE GENOMIC DNA]</scope>
    <source>
        <tissue evidence="2">Nenye</tissue>
    </source>
</reference>
<evidence type="ECO:0000256" key="1">
    <source>
        <dbReference type="SAM" id="MobiDB-lite"/>
    </source>
</evidence>
<dbReference type="Proteomes" id="UP001630127">
    <property type="component" value="Unassembled WGS sequence"/>
</dbReference>
<evidence type="ECO:0000313" key="2">
    <source>
        <dbReference type="EMBL" id="KAL3497826.1"/>
    </source>
</evidence>
<feature type="region of interest" description="Disordered" evidence="1">
    <location>
        <begin position="40"/>
        <end position="74"/>
    </location>
</feature>
<keyword evidence="3" id="KW-1185">Reference proteome</keyword>
<evidence type="ECO:0000313" key="3">
    <source>
        <dbReference type="Proteomes" id="UP001630127"/>
    </source>
</evidence>
<organism evidence="2 3">
    <name type="scientific">Cinchona calisaya</name>
    <dbReference type="NCBI Taxonomy" id="153742"/>
    <lineage>
        <taxon>Eukaryota</taxon>
        <taxon>Viridiplantae</taxon>
        <taxon>Streptophyta</taxon>
        <taxon>Embryophyta</taxon>
        <taxon>Tracheophyta</taxon>
        <taxon>Spermatophyta</taxon>
        <taxon>Magnoliopsida</taxon>
        <taxon>eudicotyledons</taxon>
        <taxon>Gunneridae</taxon>
        <taxon>Pentapetalae</taxon>
        <taxon>asterids</taxon>
        <taxon>lamiids</taxon>
        <taxon>Gentianales</taxon>
        <taxon>Rubiaceae</taxon>
        <taxon>Cinchonoideae</taxon>
        <taxon>Cinchoneae</taxon>
        <taxon>Cinchona</taxon>
    </lineage>
</organism>